<feature type="region of interest" description="Disordered" evidence="1">
    <location>
        <begin position="70"/>
        <end position="137"/>
    </location>
</feature>
<evidence type="ECO:0000313" key="2">
    <source>
        <dbReference type="EMBL" id="KAF2871385.1"/>
    </source>
</evidence>
<feature type="region of interest" description="Disordered" evidence="1">
    <location>
        <begin position="1"/>
        <end position="57"/>
    </location>
</feature>
<reference evidence="2 3" key="1">
    <citation type="submission" date="2020-01" db="EMBL/GenBank/DDBJ databases">
        <authorList>
            <consortium name="DOE Joint Genome Institute"/>
            <person name="Haridas S."/>
            <person name="Albert R."/>
            <person name="Binder M."/>
            <person name="Bloem J."/>
            <person name="Labutti K."/>
            <person name="Salamov A."/>
            <person name="Andreopoulos B."/>
            <person name="Baker S.E."/>
            <person name="Barry K."/>
            <person name="Bills G."/>
            <person name="Bluhm B.H."/>
            <person name="Cannon C."/>
            <person name="Castanera R."/>
            <person name="Culley D.E."/>
            <person name="Daum C."/>
            <person name="Ezra D."/>
            <person name="Gonzalez J.B."/>
            <person name="Henrissat B."/>
            <person name="Kuo A."/>
            <person name="Liang C."/>
            <person name="Lipzen A."/>
            <person name="Lutzoni F."/>
            <person name="Magnuson J."/>
            <person name="Mondo S."/>
            <person name="Nolan M."/>
            <person name="Ohm R."/>
            <person name="Pangilinan J."/>
            <person name="Park H.-J.H."/>
            <person name="Ramirez L."/>
            <person name="Alfaro M."/>
            <person name="Sun H."/>
            <person name="Tritt A."/>
            <person name="Yoshinaga Y."/>
            <person name="Zwiers L.-H.L."/>
            <person name="Turgeon B.G."/>
            <person name="Goodwin S.B."/>
            <person name="Spatafora J.W."/>
            <person name="Crous P.W."/>
            <person name="Grigoriev I.V."/>
        </authorList>
    </citation>
    <scope>NUCLEOTIDE SEQUENCE [LARGE SCALE GENOMIC DNA]</scope>
    <source>
        <strain evidence="2 3">CBS 611.86</strain>
    </source>
</reference>
<accession>A0A7C8MNQ9</accession>
<keyword evidence="3" id="KW-1185">Reference proteome</keyword>
<evidence type="ECO:0000313" key="3">
    <source>
        <dbReference type="Proteomes" id="UP000481861"/>
    </source>
</evidence>
<protein>
    <submittedName>
        <fullName evidence="2">Uncharacterized protein</fullName>
    </submittedName>
</protein>
<name>A0A7C8MNQ9_9PLEO</name>
<dbReference type="Proteomes" id="UP000481861">
    <property type="component" value="Unassembled WGS sequence"/>
</dbReference>
<dbReference type="EMBL" id="JAADJZ010000011">
    <property type="protein sequence ID" value="KAF2871385.1"/>
    <property type="molecule type" value="Genomic_DNA"/>
</dbReference>
<organism evidence="2 3">
    <name type="scientific">Massariosphaeria phaeospora</name>
    <dbReference type="NCBI Taxonomy" id="100035"/>
    <lineage>
        <taxon>Eukaryota</taxon>
        <taxon>Fungi</taxon>
        <taxon>Dikarya</taxon>
        <taxon>Ascomycota</taxon>
        <taxon>Pezizomycotina</taxon>
        <taxon>Dothideomycetes</taxon>
        <taxon>Pleosporomycetidae</taxon>
        <taxon>Pleosporales</taxon>
        <taxon>Pleosporales incertae sedis</taxon>
        <taxon>Massariosphaeria</taxon>
    </lineage>
</organism>
<dbReference type="AlphaFoldDB" id="A0A7C8MNQ9"/>
<comment type="caution">
    <text evidence="2">The sequence shown here is derived from an EMBL/GenBank/DDBJ whole genome shotgun (WGS) entry which is preliminary data.</text>
</comment>
<feature type="compositionally biased region" description="Basic and acidic residues" evidence="1">
    <location>
        <begin position="1"/>
        <end position="34"/>
    </location>
</feature>
<sequence length="242" mass="26752">MEHYEPLAERDYTPPAEHASEPHVKHASEPHVKPAAESSFEPASEPHVERASEPHVQPTSELLIELATEPQVKSASEPHVELAVESSLASEPQTKPTAESSLEFVSELPVKPSSNLPVEHTSLPVEPGLESPPDSTYFRPRESYNAWKTWKESGGLDSFAAQYNVRADDLVACKGIPYDIYMAYYEATMRIPGLREEIEQAKVAWSKGCPSIEFGLQILMDHGEFGGNNTEKDQDVSVSARL</sequence>
<gene>
    <name evidence="2" type="ORF">BDV95DRAFT_618804</name>
</gene>
<feature type="compositionally biased region" description="Basic and acidic residues" evidence="1">
    <location>
        <begin position="44"/>
        <end position="53"/>
    </location>
</feature>
<evidence type="ECO:0000256" key="1">
    <source>
        <dbReference type="SAM" id="MobiDB-lite"/>
    </source>
</evidence>
<proteinExistence type="predicted"/>
<feature type="compositionally biased region" description="Polar residues" evidence="1">
    <location>
        <begin position="87"/>
        <end position="100"/>
    </location>
</feature>